<dbReference type="AlphaFoldDB" id="A0A5N6K444"/>
<organism evidence="2 3">
    <name type="scientific">Monilinia laxa</name>
    <name type="common">Brown rot fungus</name>
    <name type="synonym">Sclerotinia laxa</name>
    <dbReference type="NCBI Taxonomy" id="61186"/>
    <lineage>
        <taxon>Eukaryota</taxon>
        <taxon>Fungi</taxon>
        <taxon>Dikarya</taxon>
        <taxon>Ascomycota</taxon>
        <taxon>Pezizomycotina</taxon>
        <taxon>Leotiomycetes</taxon>
        <taxon>Helotiales</taxon>
        <taxon>Sclerotiniaceae</taxon>
        <taxon>Monilinia</taxon>
    </lineage>
</organism>
<dbReference type="Proteomes" id="UP000326757">
    <property type="component" value="Unassembled WGS sequence"/>
</dbReference>
<feature type="region of interest" description="Disordered" evidence="1">
    <location>
        <begin position="1"/>
        <end position="20"/>
    </location>
</feature>
<comment type="caution">
    <text evidence="2">The sequence shown here is derived from an EMBL/GenBank/DDBJ whole genome shotgun (WGS) entry which is preliminary data.</text>
</comment>
<dbReference type="EMBL" id="VIGI01000008">
    <property type="protein sequence ID" value="KAB8297126.1"/>
    <property type="molecule type" value="Genomic_DNA"/>
</dbReference>
<evidence type="ECO:0000313" key="2">
    <source>
        <dbReference type="EMBL" id="KAB8297126.1"/>
    </source>
</evidence>
<evidence type="ECO:0000313" key="3">
    <source>
        <dbReference type="Proteomes" id="UP000326757"/>
    </source>
</evidence>
<name>A0A5N6K444_MONLA</name>
<accession>A0A5N6K444</accession>
<feature type="region of interest" description="Disordered" evidence="1">
    <location>
        <begin position="217"/>
        <end position="237"/>
    </location>
</feature>
<dbReference type="OrthoDB" id="3537657at2759"/>
<evidence type="ECO:0000256" key="1">
    <source>
        <dbReference type="SAM" id="MobiDB-lite"/>
    </source>
</evidence>
<reference evidence="2 3" key="1">
    <citation type="submission" date="2019-06" db="EMBL/GenBank/DDBJ databases">
        <title>Genome Sequence of the Brown Rot Fungal Pathogen Monilinia laxa.</title>
        <authorList>
            <person name="De Miccolis Angelini R.M."/>
            <person name="Landi L."/>
            <person name="Abate D."/>
            <person name="Pollastro S."/>
            <person name="Romanazzi G."/>
            <person name="Faretra F."/>
        </authorList>
    </citation>
    <scope>NUCLEOTIDE SEQUENCE [LARGE SCALE GENOMIC DNA]</scope>
    <source>
        <strain evidence="2 3">Mlax316</strain>
    </source>
</reference>
<feature type="compositionally biased region" description="Polar residues" evidence="1">
    <location>
        <begin position="221"/>
        <end position="235"/>
    </location>
</feature>
<keyword evidence="3" id="KW-1185">Reference proteome</keyword>
<proteinExistence type="predicted"/>
<protein>
    <submittedName>
        <fullName evidence="2">Uncharacterized protein</fullName>
    </submittedName>
</protein>
<gene>
    <name evidence="2" type="ORF">EYC80_002510</name>
</gene>
<sequence>MTSDRQFKRDMEKDKSKLDELTKQYSDHEEILLDNLYHSKKKFVKISEEKQVSLDRWKNCVKGAANTSSLLEPAEFKTIDSHGKKRSIKIGPNTSAHEDILKKKNQILGFSSGESYFDSCFDQSTSSSHITPANTTYHTSFRQLSPDKKLENQFRELSIRFENIERERDQLLQENEALAHSLKSTQEHVRQIAENRDEHFLTNRRYAEENRKLERNLESALESTQAQPRRNSVNRVTFDDESEKLREELENMSKSLTSIKNERQPHNILRDVGIESRIEFFQSSKASMSSGYHNSRHDSLSSDFNISNTPSTNSVTGNSFRGNIRADAAMLSINADQRAKFHKNFEEVYGVSVDDVKRGRCDKYAPQSKVTEISNLRGTMAHRGCFTSHTPDSNADDQFMTLSDYCDSAFEEALRNSSTVLRAAQAFSENTDIIIACDRMRRICDIIVGTNMIDSRARPSFMNGGLKSFD</sequence>